<evidence type="ECO:0000256" key="2">
    <source>
        <dbReference type="PIRSR" id="PIRSR006232-1"/>
    </source>
</evidence>
<reference evidence="6 9" key="1">
    <citation type="submission" date="2020-08" db="EMBL/GenBank/DDBJ databases">
        <title>Genomic Encyclopedia of Type Strains, Phase IV (KMG-IV): sequencing the most valuable type-strain genomes for metagenomic binning, comparative biology and taxonomic classification.</title>
        <authorList>
            <person name="Goeker M."/>
        </authorList>
    </citation>
    <scope>NUCLEOTIDE SEQUENCE [LARGE SCALE GENOMIC DNA]</scope>
    <source>
        <strain evidence="6 9">DSM 101535</strain>
    </source>
</reference>
<evidence type="ECO:0000313" key="6">
    <source>
        <dbReference type="EMBL" id="MBB5725461.1"/>
    </source>
</evidence>
<feature type="binding site" evidence="2">
    <location>
        <position position="114"/>
    </location>
    <ligand>
        <name>Fe cation</name>
        <dbReference type="ChEBI" id="CHEBI:24875"/>
    </ligand>
</feature>
<reference evidence="7 8" key="2">
    <citation type="submission" date="2020-08" db="EMBL/GenBank/DDBJ databases">
        <title>The Agave Microbiome: Exploring the role of microbial communities in plant adaptations to desert environments.</title>
        <authorList>
            <person name="Partida-Martinez L.P."/>
        </authorList>
    </citation>
    <scope>NUCLEOTIDE SEQUENCE [LARGE SCALE GENOMIC DNA]</scope>
    <source>
        <strain evidence="7 8">AS3.13</strain>
    </source>
</reference>
<dbReference type="SUPFAM" id="SSF51182">
    <property type="entry name" value="RmlC-like cupins"/>
    <property type="match status" value="1"/>
</dbReference>
<evidence type="ECO:0000313" key="9">
    <source>
        <dbReference type="Proteomes" id="UP000560131"/>
    </source>
</evidence>
<dbReference type="RefSeq" id="WP_184034929.1">
    <property type="nucleotide sequence ID" value="NZ_BAABAR010000001.1"/>
</dbReference>
<proteinExistence type="inferred from homology"/>
<protein>
    <recommendedName>
        <fullName evidence="10">Pirin</fullName>
    </recommendedName>
</protein>
<feature type="binding site" evidence="2">
    <location>
        <position position="70"/>
    </location>
    <ligand>
        <name>Fe cation</name>
        <dbReference type="ChEBI" id="CHEBI:24875"/>
    </ligand>
</feature>
<dbReference type="PANTHER" id="PTHR43212">
    <property type="entry name" value="QUERCETIN 2,3-DIOXYGENASE"/>
    <property type="match status" value="1"/>
</dbReference>
<dbReference type="Pfam" id="PF17954">
    <property type="entry name" value="Pirin_C_2"/>
    <property type="match status" value="1"/>
</dbReference>
<evidence type="ECO:0000259" key="4">
    <source>
        <dbReference type="Pfam" id="PF02678"/>
    </source>
</evidence>
<accession>A0A7X0MNT1</accession>
<evidence type="ECO:0000313" key="8">
    <source>
        <dbReference type="Proteomes" id="UP000522313"/>
    </source>
</evidence>
<dbReference type="AlphaFoldDB" id="A0A7X0MNT1"/>
<comment type="cofactor">
    <cofactor evidence="2">
        <name>Fe cation</name>
        <dbReference type="ChEBI" id="CHEBI:24875"/>
    </cofactor>
    <text evidence="2">Binds 1 Fe cation per subunit.</text>
</comment>
<feature type="binding site" evidence="2">
    <location>
        <position position="112"/>
    </location>
    <ligand>
        <name>Fe cation</name>
        <dbReference type="ChEBI" id="CHEBI:24875"/>
    </ligand>
</feature>
<feature type="domain" description="Pirin N-terminal" evidence="4">
    <location>
        <begin position="23"/>
        <end position="129"/>
    </location>
</feature>
<dbReference type="CDD" id="cd02910">
    <property type="entry name" value="cupin_Yhhw_N"/>
    <property type="match status" value="1"/>
</dbReference>
<reference evidence="7 8" key="3">
    <citation type="submission" date="2020-08" db="EMBL/GenBank/DDBJ databases">
        <authorList>
            <person name="Partida-Martinez L."/>
            <person name="Huntemann M."/>
            <person name="Clum A."/>
            <person name="Wang J."/>
            <person name="Palaniappan K."/>
            <person name="Ritter S."/>
            <person name="Chen I.-M."/>
            <person name="Stamatis D."/>
            <person name="Reddy T."/>
            <person name="O'Malley R."/>
            <person name="Daum C."/>
            <person name="Shapiro N."/>
            <person name="Ivanova N."/>
            <person name="Kyrpides N."/>
            <person name="Woyke T."/>
        </authorList>
    </citation>
    <scope>NUCLEOTIDE SEQUENCE [LARGE SCALE GENOMIC DNA]</scope>
    <source>
        <strain evidence="7 8">AS3.13</strain>
    </source>
</reference>
<dbReference type="Pfam" id="PF02678">
    <property type="entry name" value="Pirin"/>
    <property type="match status" value="1"/>
</dbReference>
<feature type="binding site" evidence="2">
    <location>
        <position position="68"/>
    </location>
    <ligand>
        <name>Fe cation</name>
        <dbReference type="ChEBI" id="CHEBI:24875"/>
    </ligand>
</feature>
<organism evidence="7 8">
    <name type="scientific">Sphingomonas endophytica</name>
    <dbReference type="NCBI Taxonomy" id="869719"/>
    <lineage>
        <taxon>Bacteria</taxon>
        <taxon>Pseudomonadati</taxon>
        <taxon>Pseudomonadota</taxon>
        <taxon>Alphaproteobacteria</taxon>
        <taxon>Sphingomonadales</taxon>
        <taxon>Sphingomonadaceae</taxon>
        <taxon>Sphingomonas</taxon>
    </lineage>
</organism>
<dbReference type="InterPro" id="IPR014710">
    <property type="entry name" value="RmlC-like_jellyroll"/>
</dbReference>
<keyword evidence="9" id="KW-1185">Reference proteome</keyword>
<dbReference type="EMBL" id="JACIJN010000003">
    <property type="protein sequence ID" value="MBB5725461.1"/>
    <property type="molecule type" value="Genomic_DNA"/>
</dbReference>
<dbReference type="InterPro" id="IPR041602">
    <property type="entry name" value="Quercetinase_C"/>
</dbReference>
<dbReference type="Gene3D" id="2.60.120.10">
    <property type="entry name" value="Jelly Rolls"/>
    <property type="match status" value="2"/>
</dbReference>
<dbReference type="Proteomes" id="UP000560131">
    <property type="component" value="Unassembled WGS sequence"/>
</dbReference>
<gene>
    <name evidence="7" type="ORF">F4693_002493</name>
    <name evidence="6" type="ORF">FHS97_001377</name>
</gene>
<evidence type="ECO:0000259" key="5">
    <source>
        <dbReference type="Pfam" id="PF17954"/>
    </source>
</evidence>
<dbReference type="InterPro" id="IPR003829">
    <property type="entry name" value="Pirin_N_dom"/>
</dbReference>
<dbReference type="InterPro" id="IPR011051">
    <property type="entry name" value="RmlC_Cupin_sf"/>
</dbReference>
<evidence type="ECO:0000256" key="3">
    <source>
        <dbReference type="RuleBase" id="RU003457"/>
    </source>
</evidence>
<evidence type="ECO:0000256" key="1">
    <source>
        <dbReference type="ARBA" id="ARBA00008416"/>
    </source>
</evidence>
<name>A0A7X0MNT1_9SPHN</name>
<keyword evidence="2" id="KW-0479">Metal-binding</keyword>
<dbReference type="PIRSF" id="PIRSF006232">
    <property type="entry name" value="Pirin"/>
    <property type="match status" value="1"/>
</dbReference>
<dbReference type="InterPro" id="IPR012093">
    <property type="entry name" value="Pirin"/>
</dbReference>
<evidence type="ECO:0008006" key="10">
    <source>
        <dbReference type="Google" id="ProtNLM"/>
    </source>
</evidence>
<dbReference type="Proteomes" id="UP000522313">
    <property type="component" value="Unassembled WGS sequence"/>
</dbReference>
<keyword evidence="2" id="KW-0408">Iron</keyword>
<comment type="similarity">
    <text evidence="1 3">Belongs to the pirin family.</text>
</comment>
<dbReference type="EMBL" id="JACHBT010000013">
    <property type="protein sequence ID" value="MBB6505501.1"/>
    <property type="molecule type" value="Genomic_DNA"/>
</dbReference>
<comment type="caution">
    <text evidence="7">The sequence shown here is derived from an EMBL/GenBank/DDBJ whole genome shotgun (WGS) entry which is preliminary data.</text>
</comment>
<dbReference type="GO" id="GO:0046872">
    <property type="term" value="F:metal ion binding"/>
    <property type="evidence" value="ECO:0007669"/>
    <property type="project" value="UniProtKB-KW"/>
</dbReference>
<feature type="domain" description="Quercetin 2,3-dioxygenase C-terminal cupin" evidence="5">
    <location>
        <begin position="170"/>
        <end position="245"/>
    </location>
</feature>
<sequence length="247" mass="26298">MTDTAILTRPAGIERRGFETLGHANHGWLDARHHFSFANYHDPARMSWGAIRVWNDDTIAPNSGFPPHPHRDMEIITYVRSGAITHQDSLGNTGRTEAGDVQVMSAGSGVRHAEYNLESEPTTLFQIWIEPTRSGGAPSWGAKPFPKGDRTGKFVTLASGFEADVTGPGAALPIRAEARVLAATLAAGETLTHAVGEGRHAYLVPATGAIEIDGARFAARDGVAITGGRTITITAIDEAELVLVDAN</sequence>
<dbReference type="PANTHER" id="PTHR43212:SF3">
    <property type="entry name" value="QUERCETIN 2,3-DIOXYGENASE"/>
    <property type="match status" value="1"/>
</dbReference>
<evidence type="ECO:0000313" key="7">
    <source>
        <dbReference type="EMBL" id="MBB6505501.1"/>
    </source>
</evidence>